<dbReference type="Proteomes" id="UP000054248">
    <property type="component" value="Unassembled WGS sequence"/>
</dbReference>
<name>A0A0C3Q7Q2_9AGAM</name>
<proteinExistence type="predicted"/>
<feature type="non-terminal residue" evidence="1">
    <location>
        <position position="58"/>
    </location>
</feature>
<evidence type="ECO:0000313" key="1">
    <source>
        <dbReference type="EMBL" id="KIO25680.1"/>
    </source>
</evidence>
<reference evidence="1 2" key="1">
    <citation type="submission" date="2014-04" db="EMBL/GenBank/DDBJ databases">
        <authorList>
            <consortium name="DOE Joint Genome Institute"/>
            <person name="Kuo A."/>
            <person name="Girlanda M."/>
            <person name="Perotto S."/>
            <person name="Kohler A."/>
            <person name="Nagy L.G."/>
            <person name="Floudas D."/>
            <person name="Copeland A."/>
            <person name="Barry K.W."/>
            <person name="Cichocki N."/>
            <person name="Veneault-Fourrey C."/>
            <person name="LaButti K."/>
            <person name="Lindquist E.A."/>
            <person name="Lipzen A."/>
            <person name="Lundell T."/>
            <person name="Morin E."/>
            <person name="Murat C."/>
            <person name="Sun H."/>
            <person name="Tunlid A."/>
            <person name="Henrissat B."/>
            <person name="Grigoriev I.V."/>
            <person name="Hibbett D.S."/>
            <person name="Martin F."/>
            <person name="Nordberg H.P."/>
            <person name="Cantor M.N."/>
            <person name="Hua S.X."/>
        </authorList>
    </citation>
    <scope>NUCLEOTIDE SEQUENCE [LARGE SCALE GENOMIC DNA]</scope>
    <source>
        <strain evidence="1 2">MUT 4182</strain>
    </source>
</reference>
<gene>
    <name evidence="1" type="ORF">M407DRAFT_243983</name>
</gene>
<sequence length="58" mass="6607">MLHICSFNSIGKFTELKYPQQNFGRPHDLESSMLGRHITHTPRSCHPIEGIPPCAFLD</sequence>
<organism evidence="1 2">
    <name type="scientific">Tulasnella calospora MUT 4182</name>
    <dbReference type="NCBI Taxonomy" id="1051891"/>
    <lineage>
        <taxon>Eukaryota</taxon>
        <taxon>Fungi</taxon>
        <taxon>Dikarya</taxon>
        <taxon>Basidiomycota</taxon>
        <taxon>Agaricomycotina</taxon>
        <taxon>Agaricomycetes</taxon>
        <taxon>Cantharellales</taxon>
        <taxon>Tulasnellaceae</taxon>
        <taxon>Tulasnella</taxon>
    </lineage>
</organism>
<evidence type="ECO:0000313" key="2">
    <source>
        <dbReference type="Proteomes" id="UP000054248"/>
    </source>
</evidence>
<dbReference type="HOGENOM" id="CLU_2984825_0_0_1"/>
<protein>
    <submittedName>
        <fullName evidence="1">Uncharacterized protein</fullName>
    </submittedName>
</protein>
<dbReference type="AlphaFoldDB" id="A0A0C3Q7Q2"/>
<dbReference type="EMBL" id="KN823037">
    <property type="protein sequence ID" value="KIO25680.1"/>
    <property type="molecule type" value="Genomic_DNA"/>
</dbReference>
<accession>A0A0C3Q7Q2</accession>
<reference evidence="2" key="2">
    <citation type="submission" date="2015-01" db="EMBL/GenBank/DDBJ databases">
        <title>Evolutionary Origins and Diversification of the Mycorrhizal Mutualists.</title>
        <authorList>
            <consortium name="DOE Joint Genome Institute"/>
            <consortium name="Mycorrhizal Genomics Consortium"/>
            <person name="Kohler A."/>
            <person name="Kuo A."/>
            <person name="Nagy L.G."/>
            <person name="Floudas D."/>
            <person name="Copeland A."/>
            <person name="Barry K.W."/>
            <person name="Cichocki N."/>
            <person name="Veneault-Fourrey C."/>
            <person name="LaButti K."/>
            <person name="Lindquist E.A."/>
            <person name="Lipzen A."/>
            <person name="Lundell T."/>
            <person name="Morin E."/>
            <person name="Murat C."/>
            <person name="Riley R."/>
            <person name="Ohm R."/>
            <person name="Sun H."/>
            <person name="Tunlid A."/>
            <person name="Henrissat B."/>
            <person name="Grigoriev I.V."/>
            <person name="Hibbett D.S."/>
            <person name="Martin F."/>
        </authorList>
    </citation>
    <scope>NUCLEOTIDE SEQUENCE [LARGE SCALE GENOMIC DNA]</scope>
    <source>
        <strain evidence="2">MUT 4182</strain>
    </source>
</reference>
<keyword evidence="2" id="KW-1185">Reference proteome</keyword>